<accession>A0AAE0YD59</accession>
<comment type="caution">
    <text evidence="2">The sequence shown here is derived from an EMBL/GenBank/DDBJ whole genome shotgun (WGS) entry which is preliminary data.</text>
</comment>
<name>A0AAE0YD59_9GAST</name>
<dbReference type="AlphaFoldDB" id="A0AAE0YD59"/>
<evidence type="ECO:0000256" key="1">
    <source>
        <dbReference type="SAM" id="MobiDB-lite"/>
    </source>
</evidence>
<protein>
    <submittedName>
        <fullName evidence="2">Uncharacterized protein</fullName>
    </submittedName>
</protein>
<feature type="region of interest" description="Disordered" evidence="1">
    <location>
        <begin position="1"/>
        <end position="37"/>
    </location>
</feature>
<dbReference type="EMBL" id="JAWDGP010006415">
    <property type="protein sequence ID" value="KAK3741528.1"/>
    <property type="molecule type" value="Genomic_DNA"/>
</dbReference>
<evidence type="ECO:0000313" key="3">
    <source>
        <dbReference type="Proteomes" id="UP001283361"/>
    </source>
</evidence>
<gene>
    <name evidence="2" type="ORF">RRG08_045524</name>
</gene>
<reference evidence="2" key="1">
    <citation type="journal article" date="2023" name="G3 (Bethesda)">
        <title>A reference genome for the long-term kleptoplast-retaining sea slug Elysia crispata morphotype clarki.</title>
        <authorList>
            <person name="Eastman K.E."/>
            <person name="Pendleton A.L."/>
            <person name="Shaikh M.A."/>
            <person name="Suttiyut T."/>
            <person name="Ogas R."/>
            <person name="Tomko P."/>
            <person name="Gavelis G."/>
            <person name="Widhalm J.R."/>
            <person name="Wisecaver J.H."/>
        </authorList>
    </citation>
    <scope>NUCLEOTIDE SEQUENCE</scope>
    <source>
        <strain evidence="2">ECLA1</strain>
    </source>
</reference>
<keyword evidence="3" id="KW-1185">Reference proteome</keyword>
<sequence>MRHGGEAKMHGDQVEKAKWITAGEVGSPVSQTQREPRAVKRQCPVVTLLARGDARFQRVGLVQAVNIPSQCVKS</sequence>
<evidence type="ECO:0000313" key="2">
    <source>
        <dbReference type="EMBL" id="KAK3741528.1"/>
    </source>
</evidence>
<organism evidence="2 3">
    <name type="scientific">Elysia crispata</name>
    <name type="common">lettuce slug</name>
    <dbReference type="NCBI Taxonomy" id="231223"/>
    <lineage>
        <taxon>Eukaryota</taxon>
        <taxon>Metazoa</taxon>
        <taxon>Spiralia</taxon>
        <taxon>Lophotrochozoa</taxon>
        <taxon>Mollusca</taxon>
        <taxon>Gastropoda</taxon>
        <taxon>Heterobranchia</taxon>
        <taxon>Euthyneura</taxon>
        <taxon>Panpulmonata</taxon>
        <taxon>Sacoglossa</taxon>
        <taxon>Placobranchoidea</taxon>
        <taxon>Plakobranchidae</taxon>
        <taxon>Elysia</taxon>
    </lineage>
</organism>
<feature type="compositionally biased region" description="Basic and acidic residues" evidence="1">
    <location>
        <begin position="1"/>
        <end position="18"/>
    </location>
</feature>
<proteinExistence type="predicted"/>
<dbReference type="Proteomes" id="UP001283361">
    <property type="component" value="Unassembled WGS sequence"/>
</dbReference>